<keyword evidence="5 13" id="KW-0732">Signal</keyword>
<dbReference type="InterPro" id="IPR008972">
    <property type="entry name" value="Cupredoxin"/>
</dbReference>
<evidence type="ECO:0000256" key="7">
    <source>
        <dbReference type="ARBA" id="ARBA00022989"/>
    </source>
</evidence>
<accession>A0A6J1A920</accession>
<evidence type="ECO:0000256" key="1">
    <source>
        <dbReference type="ARBA" id="ARBA00004479"/>
    </source>
</evidence>
<keyword evidence="9 12" id="KW-0472">Membrane</keyword>
<dbReference type="InterPro" id="IPR003245">
    <property type="entry name" value="Phytocyanin_dom"/>
</dbReference>
<dbReference type="AlphaFoldDB" id="A0A6J1A920"/>
<feature type="chain" id="PRO_5026910893" evidence="13">
    <location>
        <begin position="24"/>
        <end position="277"/>
    </location>
</feature>
<keyword evidence="3 12" id="KW-0812">Transmembrane</keyword>
<dbReference type="CDD" id="cd04216">
    <property type="entry name" value="Phytocyanin"/>
    <property type="match status" value="1"/>
</dbReference>
<evidence type="ECO:0000313" key="16">
    <source>
        <dbReference type="RefSeq" id="XP_021283261.1"/>
    </source>
</evidence>
<dbReference type="Pfam" id="PF02298">
    <property type="entry name" value="Cu_bind_like"/>
    <property type="match status" value="1"/>
</dbReference>
<evidence type="ECO:0000256" key="5">
    <source>
        <dbReference type="ARBA" id="ARBA00022729"/>
    </source>
</evidence>
<feature type="transmembrane region" description="Helical" evidence="12">
    <location>
        <begin position="144"/>
        <end position="169"/>
    </location>
</feature>
<dbReference type="PANTHER" id="PTHR33021:SF481">
    <property type="entry name" value="BLUE COPPER PROTEIN-LIKE"/>
    <property type="match status" value="1"/>
</dbReference>
<evidence type="ECO:0000256" key="11">
    <source>
        <dbReference type="ARBA" id="ARBA00023180"/>
    </source>
</evidence>
<comment type="subcellular location">
    <subcellularLocation>
        <location evidence="1">Membrane</location>
        <topology evidence="1">Single-pass type I membrane protein</topology>
    </subcellularLocation>
</comment>
<dbReference type="PROSITE" id="PS51485">
    <property type="entry name" value="PHYTOCYANIN"/>
    <property type="match status" value="1"/>
</dbReference>
<name>A0A6J1A920_9ROSI</name>
<dbReference type="GeneID" id="110415834"/>
<evidence type="ECO:0000256" key="13">
    <source>
        <dbReference type="SAM" id="SignalP"/>
    </source>
</evidence>
<evidence type="ECO:0000259" key="14">
    <source>
        <dbReference type="PROSITE" id="PS51485"/>
    </source>
</evidence>
<keyword evidence="11" id="KW-0325">Glycoprotein</keyword>
<dbReference type="GO" id="GO:0005886">
    <property type="term" value="C:plasma membrane"/>
    <property type="evidence" value="ECO:0007669"/>
    <property type="project" value="TreeGrafter"/>
</dbReference>
<evidence type="ECO:0000256" key="2">
    <source>
        <dbReference type="ARBA" id="ARBA00022448"/>
    </source>
</evidence>
<dbReference type="PANTHER" id="PTHR33021">
    <property type="entry name" value="BLUE COPPER PROTEIN"/>
    <property type="match status" value="1"/>
</dbReference>
<evidence type="ECO:0000313" key="15">
    <source>
        <dbReference type="Proteomes" id="UP000504621"/>
    </source>
</evidence>
<dbReference type="SUPFAM" id="SSF49503">
    <property type="entry name" value="Cupredoxins"/>
    <property type="match status" value="1"/>
</dbReference>
<organism evidence="15 16">
    <name type="scientific">Herrania umbratica</name>
    <dbReference type="NCBI Taxonomy" id="108875"/>
    <lineage>
        <taxon>Eukaryota</taxon>
        <taxon>Viridiplantae</taxon>
        <taxon>Streptophyta</taxon>
        <taxon>Embryophyta</taxon>
        <taxon>Tracheophyta</taxon>
        <taxon>Spermatophyta</taxon>
        <taxon>Magnoliopsida</taxon>
        <taxon>eudicotyledons</taxon>
        <taxon>Gunneridae</taxon>
        <taxon>Pentapetalae</taxon>
        <taxon>rosids</taxon>
        <taxon>malvids</taxon>
        <taxon>Malvales</taxon>
        <taxon>Malvaceae</taxon>
        <taxon>Byttnerioideae</taxon>
        <taxon>Herrania</taxon>
    </lineage>
</organism>
<dbReference type="GO" id="GO:0009055">
    <property type="term" value="F:electron transfer activity"/>
    <property type="evidence" value="ECO:0007669"/>
    <property type="project" value="InterPro"/>
</dbReference>
<keyword evidence="10" id="KW-1015">Disulfide bond</keyword>
<evidence type="ECO:0000256" key="8">
    <source>
        <dbReference type="ARBA" id="ARBA00023008"/>
    </source>
</evidence>
<dbReference type="GO" id="GO:0046872">
    <property type="term" value="F:metal ion binding"/>
    <property type="evidence" value="ECO:0007669"/>
    <property type="project" value="UniProtKB-KW"/>
</dbReference>
<keyword evidence="8" id="KW-0186">Copper</keyword>
<feature type="signal peptide" evidence="13">
    <location>
        <begin position="1"/>
        <end position="23"/>
    </location>
</feature>
<keyword evidence="15" id="KW-1185">Reference proteome</keyword>
<evidence type="ECO:0000256" key="9">
    <source>
        <dbReference type="ARBA" id="ARBA00023136"/>
    </source>
</evidence>
<sequence>MAVHRSFVIFALVAAIAPAITFAEEFIVGGDEGWKLGVDYQQWAKDKQFVIGDTLVFKYKVGAHNVYKVNGTDFQNCTVPTNNSLGSFTGNDSIKLSAAGNKWYICGITGHCDKGMKLKITVLSSVSAPAPAPSSAATLCSKDAIFQVLLGIIFAIVATLMLGGWVMVIPFCHGGWHVKGDALLCLRFGFWHWNAPLDSFGLLKVGGIRNQGFDGKEKKRMTWKAKLGGHKNRLMHFWHHTFHGPVIQSMSMSMQQPTSKSGESGPQEETVFVPIAF</sequence>
<evidence type="ECO:0000256" key="6">
    <source>
        <dbReference type="ARBA" id="ARBA00022982"/>
    </source>
</evidence>
<evidence type="ECO:0000256" key="3">
    <source>
        <dbReference type="ARBA" id="ARBA00022692"/>
    </source>
</evidence>
<evidence type="ECO:0000256" key="10">
    <source>
        <dbReference type="ARBA" id="ARBA00023157"/>
    </source>
</evidence>
<dbReference type="Gene3D" id="2.60.40.420">
    <property type="entry name" value="Cupredoxins - blue copper proteins"/>
    <property type="match status" value="1"/>
</dbReference>
<protein>
    <submittedName>
        <fullName evidence="16">Uncharacterized protein LOC110415834</fullName>
    </submittedName>
</protein>
<gene>
    <name evidence="16" type="primary">LOC110415834</name>
</gene>
<proteinExistence type="predicted"/>
<evidence type="ECO:0000256" key="4">
    <source>
        <dbReference type="ARBA" id="ARBA00022723"/>
    </source>
</evidence>
<keyword evidence="6" id="KW-0249">Electron transport</keyword>
<dbReference type="Proteomes" id="UP000504621">
    <property type="component" value="Unplaced"/>
</dbReference>
<dbReference type="InterPro" id="IPR039391">
    <property type="entry name" value="Phytocyanin-like"/>
</dbReference>
<keyword evidence="4" id="KW-0479">Metal-binding</keyword>
<keyword evidence="7 12" id="KW-1133">Transmembrane helix</keyword>
<dbReference type="FunFam" id="2.60.40.420:FF:000067">
    <property type="entry name" value="Cupredoxin superfamily protein"/>
    <property type="match status" value="1"/>
</dbReference>
<dbReference type="GO" id="GO:0009610">
    <property type="term" value="P:response to symbiotic fungus"/>
    <property type="evidence" value="ECO:0007669"/>
    <property type="project" value="UniProtKB-ARBA"/>
</dbReference>
<dbReference type="OrthoDB" id="977235at2759"/>
<dbReference type="RefSeq" id="XP_021283261.1">
    <property type="nucleotide sequence ID" value="XM_021427586.1"/>
</dbReference>
<evidence type="ECO:0000256" key="12">
    <source>
        <dbReference type="SAM" id="Phobius"/>
    </source>
</evidence>
<reference evidence="16" key="1">
    <citation type="submission" date="2025-08" db="UniProtKB">
        <authorList>
            <consortium name="RefSeq"/>
        </authorList>
    </citation>
    <scope>IDENTIFICATION</scope>
    <source>
        <tissue evidence="16">Leaf</tissue>
    </source>
</reference>
<feature type="domain" description="Phytocyanin" evidence="14">
    <location>
        <begin position="24"/>
        <end position="124"/>
    </location>
</feature>
<keyword evidence="2" id="KW-0813">Transport</keyword>